<organism evidence="1 2">
    <name type="scientific">Ligilactobacillus murinus DSM 20452 = NBRC 14221</name>
    <dbReference type="NCBI Taxonomy" id="1423772"/>
    <lineage>
        <taxon>Bacteria</taxon>
        <taxon>Bacillati</taxon>
        <taxon>Bacillota</taxon>
        <taxon>Bacilli</taxon>
        <taxon>Lactobacillales</taxon>
        <taxon>Lactobacillaceae</taxon>
        <taxon>Ligilactobacillus</taxon>
    </lineage>
</organism>
<dbReference type="Gene3D" id="3.40.50.720">
    <property type="entry name" value="NAD(P)-binding Rossmann-like Domain"/>
    <property type="match status" value="1"/>
</dbReference>
<protein>
    <recommendedName>
        <fullName evidence="3">NAD(P)-binding domain-containing protein</fullName>
    </recommendedName>
</protein>
<evidence type="ECO:0000313" key="2">
    <source>
        <dbReference type="Proteomes" id="UP000051612"/>
    </source>
</evidence>
<evidence type="ECO:0008006" key="3">
    <source>
        <dbReference type="Google" id="ProtNLM"/>
    </source>
</evidence>
<proteinExistence type="predicted"/>
<accession>A0A0R2B8L1</accession>
<dbReference type="SUPFAM" id="SSF51735">
    <property type="entry name" value="NAD(P)-binding Rossmann-fold domains"/>
    <property type="match status" value="1"/>
</dbReference>
<dbReference type="AlphaFoldDB" id="A0A0R2B8L1"/>
<name>A0A0R2B8L1_9LACO</name>
<dbReference type="EMBL" id="AYYN01000059">
    <property type="protein sequence ID" value="KRM75694.1"/>
    <property type="molecule type" value="Genomic_DNA"/>
</dbReference>
<dbReference type="PATRIC" id="fig|1423772.3.peg.32"/>
<reference evidence="1 2" key="1">
    <citation type="journal article" date="2015" name="Genome Announc.">
        <title>Expanding the biotechnology potential of lactobacilli through comparative genomics of 213 strains and associated genera.</title>
        <authorList>
            <person name="Sun Z."/>
            <person name="Harris H.M."/>
            <person name="McCann A."/>
            <person name="Guo C."/>
            <person name="Argimon S."/>
            <person name="Zhang W."/>
            <person name="Yang X."/>
            <person name="Jeffery I.B."/>
            <person name="Cooney J.C."/>
            <person name="Kagawa T.F."/>
            <person name="Liu W."/>
            <person name="Song Y."/>
            <person name="Salvetti E."/>
            <person name="Wrobel A."/>
            <person name="Rasinkangas P."/>
            <person name="Parkhill J."/>
            <person name="Rea M.C."/>
            <person name="O'Sullivan O."/>
            <person name="Ritari J."/>
            <person name="Douillard F.P."/>
            <person name="Paul Ross R."/>
            <person name="Yang R."/>
            <person name="Briner A.E."/>
            <person name="Felis G.E."/>
            <person name="de Vos W.M."/>
            <person name="Barrangou R."/>
            <person name="Klaenhammer T.R."/>
            <person name="Caufield P.W."/>
            <person name="Cui Y."/>
            <person name="Zhang H."/>
            <person name="O'Toole P.W."/>
        </authorList>
    </citation>
    <scope>NUCLEOTIDE SEQUENCE [LARGE SCALE GENOMIC DNA]</scope>
    <source>
        <strain evidence="1 2">DSM 20452</strain>
    </source>
</reference>
<comment type="caution">
    <text evidence="1">The sequence shown here is derived from an EMBL/GenBank/DDBJ whole genome shotgun (WGS) entry which is preliminary data.</text>
</comment>
<dbReference type="InterPro" id="IPR036291">
    <property type="entry name" value="NAD(P)-bd_dom_sf"/>
</dbReference>
<dbReference type="Proteomes" id="UP000051612">
    <property type="component" value="Unassembled WGS sequence"/>
</dbReference>
<evidence type="ECO:0000313" key="1">
    <source>
        <dbReference type="EMBL" id="KRM75694.1"/>
    </source>
</evidence>
<sequence>MEEFIMTKVAVISADGRIAGHVIKELVARGYDVTGFGRRDENTTGAQTYSQLPLTKVRGL</sequence>
<gene>
    <name evidence="1" type="ORF">FC48_GL000025</name>
</gene>